<keyword evidence="1" id="KW-1133">Transmembrane helix</keyword>
<dbReference type="Gene3D" id="1.25.40.10">
    <property type="entry name" value="Tetratricopeptide repeat domain"/>
    <property type="match status" value="1"/>
</dbReference>
<accession>A0A3E2BP02</accession>
<keyword evidence="1" id="KW-0472">Membrane</keyword>
<protein>
    <recommendedName>
        <fullName evidence="4">Tetratricopeptide repeat protein</fullName>
    </recommendedName>
</protein>
<gene>
    <name evidence="2" type="ORF">OP8BY_1560</name>
</gene>
<name>A0A3E2BP02_9BACT</name>
<evidence type="ECO:0000256" key="1">
    <source>
        <dbReference type="SAM" id="Phobius"/>
    </source>
</evidence>
<keyword evidence="1" id="KW-0812">Transmembrane</keyword>
<organism evidence="2 3">
    <name type="scientific">Candidatus Saccharicenans subterraneus</name>
    <dbReference type="NCBI Taxonomy" id="2508984"/>
    <lineage>
        <taxon>Bacteria</taxon>
        <taxon>Candidatus Aminicenantota</taxon>
        <taxon>Candidatus Aminicenantia</taxon>
        <taxon>Candidatus Aminicenantales</taxon>
        <taxon>Candidatus Saccharicenantaceae</taxon>
        <taxon>Candidatus Saccharicenans</taxon>
    </lineage>
</organism>
<evidence type="ECO:0000313" key="3">
    <source>
        <dbReference type="Proteomes" id="UP000257323"/>
    </source>
</evidence>
<evidence type="ECO:0000313" key="2">
    <source>
        <dbReference type="EMBL" id="RFT16382.1"/>
    </source>
</evidence>
<dbReference type="AlphaFoldDB" id="A0A3E2BP02"/>
<comment type="caution">
    <text evidence="2">The sequence shown here is derived from an EMBL/GenBank/DDBJ whole genome shotgun (WGS) entry which is preliminary data.</text>
</comment>
<dbReference type="Proteomes" id="UP000257323">
    <property type="component" value="Unassembled WGS sequence"/>
</dbReference>
<dbReference type="EMBL" id="QUAH01000003">
    <property type="protein sequence ID" value="RFT16382.1"/>
    <property type="molecule type" value="Genomic_DNA"/>
</dbReference>
<feature type="transmembrane region" description="Helical" evidence="1">
    <location>
        <begin position="27"/>
        <end position="44"/>
    </location>
</feature>
<evidence type="ECO:0008006" key="4">
    <source>
        <dbReference type="Google" id="ProtNLM"/>
    </source>
</evidence>
<sequence>MADKKENTAILEARSPGERMLRRQRNLLVLGLVASMLLFSWLKIQTDKVSRTRVPGSSIIYLPSGKYLKHMTFGYSSLVADMIYLWAIQYYGTYEIADRFKYLQHIFSIIAELDPKYVDPYEVGALIAIYDAHDPELAFKILDMGLEKNPDMWIFPFQAGHIAQMNLKDFERAREYYRKAMEIPGAPPIVKRLYANAAYRTMNYQEAWEMWKEVYETSQEDWVKEIAYNHLYRVKSTVDVEALGEAVKKYRERFGRWPADLGQLVRAGLIREVPKDLDGKDYVYDAKTGEVKPARVWWKR</sequence>
<dbReference type="SUPFAM" id="SSF48452">
    <property type="entry name" value="TPR-like"/>
    <property type="match status" value="1"/>
</dbReference>
<proteinExistence type="predicted"/>
<reference evidence="2 3" key="1">
    <citation type="submission" date="2018-08" db="EMBL/GenBank/DDBJ databases">
        <title>Genome analysis of the thermophilic bacterium of the candidate phylum Aminicenantes from deep subsurface aquifer revealed its physiology and ecological role.</title>
        <authorList>
            <person name="Kadnikov V.V."/>
            <person name="Mardanov A.V."/>
            <person name="Beletsky A.V."/>
            <person name="Karnachuk O.V."/>
            <person name="Ravin N.V."/>
        </authorList>
    </citation>
    <scope>NUCLEOTIDE SEQUENCE [LARGE SCALE GENOMIC DNA]</scope>
    <source>
        <strain evidence="2">BY38</strain>
    </source>
</reference>
<dbReference type="InterPro" id="IPR011990">
    <property type="entry name" value="TPR-like_helical_dom_sf"/>
</dbReference>